<dbReference type="AlphaFoldDB" id="A0A2K6SET8"/>
<dbReference type="GO" id="GO:0045345">
    <property type="term" value="P:positive regulation of MHC class I biosynthetic process"/>
    <property type="evidence" value="ECO:0007669"/>
    <property type="project" value="TreeGrafter"/>
</dbReference>
<dbReference type="GO" id="GO:0050728">
    <property type="term" value="P:negative regulation of inflammatory response"/>
    <property type="evidence" value="ECO:0007669"/>
    <property type="project" value="TreeGrafter"/>
</dbReference>
<dbReference type="Proteomes" id="UP000233220">
    <property type="component" value="Unplaced"/>
</dbReference>
<dbReference type="InterPro" id="IPR007111">
    <property type="entry name" value="NACHT_NTPase"/>
</dbReference>
<dbReference type="Gene3D" id="3.40.50.300">
    <property type="entry name" value="P-loop containing nucleotide triphosphate hydrolases"/>
    <property type="match status" value="1"/>
</dbReference>
<dbReference type="Pfam" id="PF17779">
    <property type="entry name" value="WHD_NOD2"/>
    <property type="match status" value="1"/>
</dbReference>
<dbReference type="GO" id="GO:0005737">
    <property type="term" value="C:cytoplasm"/>
    <property type="evidence" value="ECO:0007669"/>
    <property type="project" value="TreeGrafter"/>
</dbReference>
<dbReference type="InterPro" id="IPR050637">
    <property type="entry name" value="NLRP_innate_immun_reg"/>
</dbReference>
<dbReference type="Pfam" id="PF05729">
    <property type="entry name" value="NACHT"/>
    <property type="match status" value="1"/>
</dbReference>
<name>A0A2K6SET8_SAIBB</name>
<dbReference type="Gene3D" id="3.80.10.10">
    <property type="entry name" value="Ribonuclease Inhibitor"/>
    <property type="match status" value="2"/>
</dbReference>
<keyword evidence="6" id="KW-1185">Reference proteome</keyword>
<dbReference type="GO" id="GO:0005524">
    <property type="term" value="F:ATP binding"/>
    <property type="evidence" value="ECO:0007669"/>
    <property type="project" value="UniProtKB-KW"/>
</dbReference>
<dbReference type="SUPFAM" id="SSF52047">
    <property type="entry name" value="RNI-like"/>
    <property type="match status" value="2"/>
</dbReference>
<proteinExistence type="inferred from homology"/>
<dbReference type="CDD" id="cd00116">
    <property type="entry name" value="LRR_RI"/>
    <property type="match status" value="1"/>
</dbReference>
<accession>A0A2K6SET8</accession>
<dbReference type="InterPro" id="IPR001611">
    <property type="entry name" value="Leu-rich_rpt"/>
</dbReference>
<dbReference type="STRING" id="39432.ENSSBOP00000005889"/>
<dbReference type="GeneTree" id="ENSGT00940000164181"/>
<dbReference type="PANTHER" id="PTHR45690">
    <property type="entry name" value="NACHT, LRR AND PYD DOMAINS-CONTAINING PROTEIN 12"/>
    <property type="match status" value="1"/>
</dbReference>
<dbReference type="GO" id="GO:0043124">
    <property type="term" value="P:negative regulation of canonical NF-kappaB signal transduction"/>
    <property type="evidence" value="ECO:0007669"/>
    <property type="project" value="TreeGrafter"/>
</dbReference>
<dbReference type="SMART" id="SM00368">
    <property type="entry name" value="LRR_RI"/>
    <property type="match status" value="12"/>
</dbReference>
<comment type="similarity">
    <text evidence="1">Belongs to the NLRP family.</text>
</comment>
<sequence length="993" mass="112351">MNNQKKRKHMGLACTWYLLSGENDYPDIFRKHLKEKYLKIGADKCYHHGKHIESRLLLVKDHGISEEAPYGIPQQDRFIDMEHIFDSNEEGSSSSRTVVLQGCAGTGKTAVVHKFMFDWAAGVVTPGRFDYLIYINCREISPIANLSAADLITNTFQDINRPILDIFLIYPEKILFILDGFPELQDPVRDQEEDLSVHPQERNSVRKKLFPESSLLITAWPTAMKKLHSLLKQPIQVEILWFTDTEKRAYLLSQFSGANTAMKVFYGLRENEDLDIMSSLPIVSWMICKVLQPKGDGDGTLLRSLQTMTDVYLFYFSKCLKTLTDISAWEGQSCLWGLCSLAVEGLQNRQVLFAVSDLRRHEIGVCDTNCTFLSRFLKKAAGTVNVYTFLHFSFQEFLTAVFYALKNDNSWMCSYQVGKMWQEIFQQFGKGKGKTVETTFGRKVSPGLREELLKWTEGEIKDKYSRWQIEPMDLFHCLVIDDLQSLILLQPTYTKMDILAMSFCIKSSHNHRSVSLKCQHLLGFEEEERASAFMPPVPTNTFNDIPIFFIFFLKCLFSPHRLIFCHFTASCGRDLSSVFETNRYLTDLEFVKSTLEDSGMKLLCEGLKHPNSVLQTLRLYRCLISSASCGALAAVLSTSKWLTELEFSETKLEASALKLFCEGLKHPNCKLQKLKLCANLLPEGSETVCKYLASVLICNPHLTELDLSENPLGDVGVKYLCVSLRHSNCKVEKLDLSTCHLTDASCVELSSFLQGSQTLKELFMFANVLGDTGVQHLCKGLQHTKGVIENLGLSECSLSVACCKPFAQVLSSSRSLTRLLLINNKIEDMGLKLLCEGLKQPDCQLKDLALWTCHLTGACCQDLCNVPYTNEHRRDLDLSDNALGHEGMQVLCEGLKRPCCKLQTLWLAGCHLTDACCGALASVLNRNENLTLLDLSGNDLKAFGVQVLCDALIHPIFLMQDFFPFSSIDTDHLHEDTFRKMEVLKMSKPVIIW</sequence>
<dbReference type="OMA" id="EICHIAN"/>
<reference evidence="5" key="1">
    <citation type="submission" date="2025-08" db="UniProtKB">
        <authorList>
            <consortium name="Ensembl"/>
        </authorList>
    </citation>
    <scope>IDENTIFICATION</scope>
</reference>
<dbReference type="InterPro" id="IPR041075">
    <property type="entry name" value="NOD1/2_WH"/>
</dbReference>
<organism evidence="5 6">
    <name type="scientific">Saimiri boliviensis boliviensis</name>
    <name type="common">Bolivian squirrel monkey</name>
    <dbReference type="NCBI Taxonomy" id="39432"/>
    <lineage>
        <taxon>Eukaryota</taxon>
        <taxon>Metazoa</taxon>
        <taxon>Chordata</taxon>
        <taxon>Craniata</taxon>
        <taxon>Vertebrata</taxon>
        <taxon>Euteleostomi</taxon>
        <taxon>Mammalia</taxon>
        <taxon>Eutheria</taxon>
        <taxon>Euarchontoglires</taxon>
        <taxon>Primates</taxon>
        <taxon>Haplorrhini</taxon>
        <taxon>Platyrrhini</taxon>
        <taxon>Cebidae</taxon>
        <taxon>Saimiriinae</taxon>
        <taxon>Saimiri</taxon>
    </lineage>
</organism>
<dbReference type="GO" id="GO:0071345">
    <property type="term" value="P:cellular response to cytokine stimulus"/>
    <property type="evidence" value="ECO:0007669"/>
    <property type="project" value="TreeGrafter"/>
</dbReference>
<evidence type="ECO:0000256" key="2">
    <source>
        <dbReference type="ARBA" id="ARBA00022741"/>
    </source>
</evidence>
<dbReference type="PROSITE" id="PS50837">
    <property type="entry name" value="NACHT"/>
    <property type="match status" value="1"/>
</dbReference>
<protein>
    <recommendedName>
        <fullName evidence="4">NACHT domain-containing protein</fullName>
    </recommendedName>
</protein>
<evidence type="ECO:0000256" key="1">
    <source>
        <dbReference type="ARBA" id="ARBA00008665"/>
    </source>
</evidence>
<dbReference type="Ensembl" id="ENSSBOT00000022584.1">
    <property type="protein sequence ID" value="ENSSBOP00000005889.1"/>
    <property type="gene ID" value="ENSSBOG00000019877.1"/>
</dbReference>
<dbReference type="Pfam" id="PF13516">
    <property type="entry name" value="LRR_6"/>
    <property type="match status" value="4"/>
</dbReference>
<keyword evidence="2" id="KW-0547">Nucleotide-binding</keyword>
<dbReference type="SUPFAM" id="SSF52540">
    <property type="entry name" value="P-loop containing nucleoside triphosphate hydrolases"/>
    <property type="match status" value="1"/>
</dbReference>
<dbReference type="InterPro" id="IPR027417">
    <property type="entry name" value="P-loop_NTPase"/>
</dbReference>
<feature type="domain" description="NACHT" evidence="4">
    <location>
        <begin position="96"/>
        <end position="288"/>
    </location>
</feature>
<evidence type="ECO:0000256" key="3">
    <source>
        <dbReference type="ARBA" id="ARBA00022840"/>
    </source>
</evidence>
<dbReference type="InterPro" id="IPR032675">
    <property type="entry name" value="LRR_dom_sf"/>
</dbReference>
<reference evidence="5" key="2">
    <citation type="submission" date="2025-09" db="UniProtKB">
        <authorList>
            <consortium name="Ensembl"/>
        </authorList>
    </citation>
    <scope>IDENTIFICATION</scope>
</reference>
<evidence type="ECO:0000313" key="6">
    <source>
        <dbReference type="Proteomes" id="UP000233220"/>
    </source>
</evidence>
<dbReference type="PANTHER" id="PTHR45690:SF3">
    <property type="entry name" value="NACHT DOMAIN-CONTAINING PROTEIN"/>
    <property type="match status" value="1"/>
</dbReference>
<evidence type="ECO:0000313" key="5">
    <source>
        <dbReference type="Ensembl" id="ENSSBOP00000005889.1"/>
    </source>
</evidence>
<keyword evidence="3" id="KW-0067">ATP-binding</keyword>
<evidence type="ECO:0000259" key="4">
    <source>
        <dbReference type="PROSITE" id="PS50837"/>
    </source>
</evidence>